<sequence>MDDSTLDMQGNQKQAFDLGMFVGNLALDENGRSDYVSLEGLQEELEECKNDEKLSDILAKGTKLWEHTKGAENNVRQVQLDAIQAAESKLTKFVEDIIVPPGMVDIIVDGEVNEEYLKTLESLSKKLKFAEVDSMVTTSKALKVVQPELERLRQKAVSKVFEFIAQKIHALRKLKTSIQIPQDNILLKYRCLIIFLKEHGMEIYNEVKATYIDTMNKILSAHFRAYIQAMGKLQLDIATSSDLIGVETKSTRLSLGRRESLRNGSAVFALGDRINILKEIDQPALILHTAEVNSERYPYEVLFRSLHKLLMDTAASEYLFCGDFFGEESIFYEIFAGPFAVLDEHFNVVLPNCYDALGLMLMIRIVDQHQMVMFKRKIPCLDSYLDKVNISLWSRLKLVLDMHLNSLRNANVRTLWEDDVHPHYVMWRYAEFVASLVHLNVEYGDGQLDLNFERLQMAIDDLLNKLAKTFTKPKLQTTFLINNYDVMVTVLMKSGTGGGSTMVHFWHLLKSNIPIFVEEMLLEHFNDLIKFVTSRGSEESSSSAENPSATDLEPLAWDFLSRWKAAIELMYEDCITSFSDSLCGRMILNMAYLRLGFYYRRLKVCARRIEGSFNGSFNRVLFPVTYISDEVDKYLKAF</sequence>
<organism evidence="8 9">
    <name type="scientific">Dioscorea cayennensis subsp. rotundata</name>
    <name type="common">White Guinea yam</name>
    <name type="synonym">Dioscorea rotundata</name>
    <dbReference type="NCBI Taxonomy" id="55577"/>
    <lineage>
        <taxon>Eukaryota</taxon>
        <taxon>Viridiplantae</taxon>
        <taxon>Streptophyta</taxon>
        <taxon>Embryophyta</taxon>
        <taxon>Tracheophyta</taxon>
        <taxon>Spermatophyta</taxon>
        <taxon>Magnoliopsida</taxon>
        <taxon>Liliopsida</taxon>
        <taxon>Dioscoreales</taxon>
        <taxon>Dioscoreaceae</taxon>
        <taxon>Dioscorea</taxon>
    </lineage>
</organism>
<evidence type="ECO:0000259" key="7">
    <source>
        <dbReference type="Pfam" id="PF20655"/>
    </source>
</evidence>
<dbReference type="InterPro" id="IPR048361">
    <property type="entry name" value="Vps52_C"/>
</dbReference>
<gene>
    <name evidence="9" type="primary">LOC120272580</name>
</gene>
<dbReference type="RefSeq" id="XP_039135374.1">
    <property type="nucleotide sequence ID" value="XM_039279440.1"/>
</dbReference>
<keyword evidence="8" id="KW-1185">Reference proteome</keyword>
<comment type="similarity">
    <text evidence="2">Belongs to the VPS52 family.</text>
</comment>
<evidence type="ECO:0000256" key="1">
    <source>
        <dbReference type="ARBA" id="ARBA00004601"/>
    </source>
</evidence>
<dbReference type="PANTHER" id="PTHR14190">
    <property type="entry name" value="SUPPRESSOR OF ACTIN MUTATIONS 2/VACUOLAR PROTEIN SORTING 52"/>
    <property type="match status" value="1"/>
</dbReference>
<dbReference type="GO" id="GO:0019905">
    <property type="term" value="F:syntaxin binding"/>
    <property type="evidence" value="ECO:0007669"/>
    <property type="project" value="TreeGrafter"/>
</dbReference>
<dbReference type="InterPro" id="IPR048319">
    <property type="entry name" value="Vps52_CC"/>
</dbReference>
<dbReference type="GO" id="GO:0015031">
    <property type="term" value="P:protein transport"/>
    <property type="evidence" value="ECO:0007669"/>
    <property type="project" value="UniProtKB-KW"/>
</dbReference>
<dbReference type="GO" id="GO:0042147">
    <property type="term" value="P:retrograde transport, endosome to Golgi"/>
    <property type="evidence" value="ECO:0007669"/>
    <property type="project" value="TreeGrafter"/>
</dbReference>
<keyword evidence="3" id="KW-0813">Transport</keyword>
<evidence type="ECO:0000256" key="5">
    <source>
        <dbReference type="ARBA" id="ARBA00023034"/>
    </source>
</evidence>
<reference evidence="9" key="1">
    <citation type="submission" date="2025-08" db="UniProtKB">
        <authorList>
            <consortium name="RefSeq"/>
        </authorList>
    </citation>
    <scope>IDENTIFICATION</scope>
</reference>
<evidence type="ECO:0000259" key="6">
    <source>
        <dbReference type="Pfam" id="PF04129"/>
    </source>
</evidence>
<evidence type="ECO:0000313" key="9">
    <source>
        <dbReference type="RefSeq" id="XP_039135374.1"/>
    </source>
</evidence>
<keyword evidence="4" id="KW-0653">Protein transport</keyword>
<dbReference type="GO" id="GO:0005829">
    <property type="term" value="C:cytosol"/>
    <property type="evidence" value="ECO:0007669"/>
    <property type="project" value="GOC"/>
</dbReference>
<dbReference type="AlphaFoldDB" id="A0AB40CAC1"/>
<proteinExistence type="inferred from homology"/>
<dbReference type="InterPro" id="IPR007258">
    <property type="entry name" value="Vps52"/>
</dbReference>
<feature type="domain" description="Vps52 C-terminal" evidence="7">
    <location>
        <begin position="213"/>
        <end position="514"/>
    </location>
</feature>
<feature type="domain" description="Vps52 coiled-coil" evidence="6">
    <location>
        <begin position="77"/>
        <end position="196"/>
    </location>
</feature>
<dbReference type="GO" id="GO:0000938">
    <property type="term" value="C:GARP complex"/>
    <property type="evidence" value="ECO:0007669"/>
    <property type="project" value="TreeGrafter"/>
</dbReference>
<dbReference type="PANTHER" id="PTHR14190:SF7">
    <property type="entry name" value="VACUOLAR PROTEIN SORTING-ASSOCIATED PROTEIN 52 HOMOLOG"/>
    <property type="match status" value="1"/>
</dbReference>
<dbReference type="Pfam" id="PF20655">
    <property type="entry name" value="Vps52_C"/>
    <property type="match status" value="1"/>
</dbReference>
<keyword evidence="5" id="KW-0333">Golgi apparatus</keyword>
<accession>A0AB40CAC1</accession>
<dbReference type="Pfam" id="PF04129">
    <property type="entry name" value="Vps52_CC"/>
    <property type="match status" value="1"/>
</dbReference>
<name>A0AB40CAC1_DIOCR</name>
<comment type="subcellular location">
    <subcellularLocation>
        <location evidence="1">Golgi apparatus</location>
        <location evidence="1">trans-Golgi network</location>
    </subcellularLocation>
</comment>
<protein>
    <submittedName>
        <fullName evidence="9">Vacuolar protein sorting-associated protein 52 A isoform X1</fullName>
    </submittedName>
</protein>
<evidence type="ECO:0000313" key="8">
    <source>
        <dbReference type="Proteomes" id="UP001515500"/>
    </source>
</evidence>
<evidence type="ECO:0000256" key="3">
    <source>
        <dbReference type="ARBA" id="ARBA00022448"/>
    </source>
</evidence>
<dbReference type="GO" id="GO:0006896">
    <property type="term" value="P:Golgi to vacuole transport"/>
    <property type="evidence" value="ECO:0007669"/>
    <property type="project" value="TreeGrafter"/>
</dbReference>
<dbReference type="GO" id="GO:0032456">
    <property type="term" value="P:endocytic recycling"/>
    <property type="evidence" value="ECO:0007669"/>
    <property type="project" value="TreeGrafter"/>
</dbReference>
<dbReference type="GeneID" id="120272580"/>
<evidence type="ECO:0000256" key="4">
    <source>
        <dbReference type="ARBA" id="ARBA00022927"/>
    </source>
</evidence>
<evidence type="ECO:0000256" key="2">
    <source>
        <dbReference type="ARBA" id="ARBA00008180"/>
    </source>
</evidence>
<dbReference type="Proteomes" id="UP001515500">
    <property type="component" value="Chromosome 11"/>
</dbReference>